<dbReference type="RefSeq" id="XP_055878518.1">
    <property type="nucleotide sequence ID" value="XM_056022543.1"/>
</dbReference>
<gene>
    <name evidence="9 10 11 12" type="primary">LOC106053826</name>
</gene>
<evidence type="ECO:0000259" key="4">
    <source>
        <dbReference type="Pfam" id="PF14677"/>
    </source>
</evidence>
<evidence type="ECO:0000259" key="3">
    <source>
        <dbReference type="Pfam" id="PF14676"/>
    </source>
</evidence>
<dbReference type="GO" id="GO:0070182">
    <property type="term" value="F:DNA polymerase binding"/>
    <property type="evidence" value="ECO:0007669"/>
    <property type="project" value="TreeGrafter"/>
</dbReference>
<feature type="domain" description="FANCI solenoid 2" evidence="3">
    <location>
        <begin position="380"/>
        <end position="542"/>
    </location>
</feature>
<dbReference type="PANTHER" id="PTHR21818:SF0">
    <property type="entry name" value="FANCONI ANEMIA GROUP I PROTEIN"/>
    <property type="match status" value="1"/>
</dbReference>
<feature type="compositionally biased region" description="Acidic residues" evidence="1">
    <location>
        <begin position="1323"/>
        <end position="1340"/>
    </location>
</feature>
<protein>
    <submittedName>
        <fullName evidence="9 10">Fanconi anemia group I protein-like isoform X1</fullName>
    </submittedName>
</protein>
<dbReference type="RefSeq" id="XP_055878511.1">
    <property type="nucleotide sequence ID" value="XM_056022536.1"/>
</dbReference>
<dbReference type="GO" id="GO:0006281">
    <property type="term" value="P:DNA repair"/>
    <property type="evidence" value="ECO:0007669"/>
    <property type="project" value="InterPro"/>
</dbReference>
<feature type="domain" description="FANCI helical" evidence="6">
    <location>
        <begin position="295"/>
        <end position="371"/>
    </location>
</feature>
<feature type="compositionally biased region" description="Basic residues" evidence="1">
    <location>
        <begin position="1356"/>
        <end position="1366"/>
    </location>
</feature>
<dbReference type="InterPro" id="IPR026171">
    <property type="entry name" value="FANCI"/>
</dbReference>
<evidence type="ECO:0000313" key="12">
    <source>
        <dbReference type="RefSeq" id="XP_055878518.1"/>
    </source>
</evidence>
<evidence type="ECO:0000313" key="9">
    <source>
        <dbReference type="RefSeq" id="XP_055878501.1"/>
    </source>
</evidence>
<sequence length="1366" mass="154071">MERDLLSICKAGKLDELKVVLDSKENNEIIKNVNYSISKGRAESINLINFVLDASNDPSDKSIQRCTDIIIGIIKILQKNEINSANALEIIRLLLTKLKDVQPKCLGQLATFYVESVKNGSITGCRSGELLPQILSLIDSIDVIPKGDSLIIGSEYKSQVINSICSNRWPPSIIIHMAHLFCDIPLTLEELKFVIEKVLRLFPEIELADQPAAVFQLLLLSAKGHKKLVLKGICQHYTAQDDINRPHGVMIDSEDLISNKTCLKTLRQIEGTVVLHIMQAIEQDQKLGSTLIDNMKVLRQSNASKVLSPFNLALLLSISELHYFEEQVYEFIKSTVLKCFQDEERQRQSLWVRECFPAGTKTLDLVLETVEHSSCDWDQVTQGLVKLGFKLIDSFGPKPVFGVLPDNDLKQDSLSPSQQACQLGQRLLLKTFKVHHVFRDDILNTLFGELMKPTSPVTQYLELLSDIVTSSPQLLLESTNKVCILFEKLDTMNPKSAERLLSALQPLLKLSPFLKDTLILNLRKAMFSRPLDSRKIGALGFLMILKHFRVVGALPSSQISQPISLSQIQADVHSSYSPASNEALCLEIIGNLSRCLTQHADVRLNIYQGLCEVLHRNSELMNPVLDLLFFQLKKYYEFNEDVKPPLRLEPCIITHGDKVYLAEPLAHLVGCAQQCLRKSQDIQSQKKSTETEDDDQDGCEETFQKLQNLLVTLTKRVIEAEMEDFELDKSADFSLATGVGVKNNINAILLLGLYEVLMEFTFEMGKYSIESCKEVLQLFTKHVQLSTVVKEKSAASSGKKNKTSTTKTPNSLIALKAVEKFLTVIICDERPELEENGIDQLIQNKDFLTYILSIAVQKLGQVASKGTCEGETQSKEKLLKVCFNIGRLLYISYIDNQQKGDSTDQKDRKLNSQILEGLNLVIEMACKNGQNAVLQCLSSLEKETEMKERLRTSQKNEKIHNHIKKFQRLVVTILNENKDSQNLKEVFTLFSIIAHLVHHLPSHGEEYQQTFNWLQKVATEHPIDDAATCRHLISLMLQLSKQTKSLPQILLSLCQDIHSQLGDIDQDCEVEQNTHFAVTKANICPISGILTLTLTYLEADLDDIDSVIKCHKANMLAANTCVEEETATQVETMDRSICIRLGLLINSFIELTHSAVTTSPCIHAMLKTVTKLFNVLTSLTKHYISLYTNKAGHLGSRFEKLVRLVSQQLTPQTYNMIIYVQLLESDVSEESEKKGKKKNTAHQKGIIKAMKQGKMVPSLICTIELLEKFLIQLSKKSKVNLAENFKRSTSRDFRINTETVHTAVEQGISDDSETEENNSKEPEENEVQESNDDEDDDDDEENKRPVEEEKSEHQPPQKKKKTTRNI</sequence>
<dbReference type="InterPro" id="IPR029308">
    <property type="entry name" value="FANCI_S1"/>
</dbReference>
<evidence type="ECO:0000259" key="5">
    <source>
        <dbReference type="Pfam" id="PF14678"/>
    </source>
</evidence>
<dbReference type="OMA" id="ESWWVRE"/>
<dbReference type="GeneID" id="106053826"/>
<evidence type="ECO:0000313" key="10">
    <source>
        <dbReference type="RefSeq" id="XP_055878506.1"/>
    </source>
</evidence>
<feature type="domain" description="FANCI solenoid 1" evidence="2">
    <location>
        <begin position="68"/>
        <end position="281"/>
    </location>
</feature>
<dbReference type="RefSeq" id="XP_055878506.1">
    <property type="nucleotide sequence ID" value="XM_056022531.1"/>
</dbReference>
<dbReference type="Pfam" id="PF14679">
    <property type="entry name" value="FANCI_HD1"/>
    <property type="match status" value="1"/>
</dbReference>
<dbReference type="Pfam" id="PF14676">
    <property type="entry name" value="FANCI_S2"/>
    <property type="match status" value="1"/>
</dbReference>
<dbReference type="RefSeq" id="XP_055878501.1">
    <property type="nucleotide sequence ID" value="XM_056022526.1"/>
</dbReference>
<feature type="region of interest" description="Disordered" evidence="1">
    <location>
        <begin position="1303"/>
        <end position="1366"/>
    </location>
</feature>
<dbReference type="InterPro" id="IPR029313">
    <property type="entry name" value="FANCI_S3"/>
</dbReference>
<evidence type="ECO:0000259" key="7">
    <source>
        <dbReference type="Pfam" id="PF14680"/>
    </source>
</evidence>
<feature type="domain" description="FANCI solenoid 4" evidence="5">
    <location>
        <begin position="1050"/>
        <end position="1300"/>
    </location>
</feature>
<evidence type="ECO:0000256" key="1">
    <source>
        <dbReference type="SAM" id="MobiDB-lite"/>
    </source>
</evidence>
<dbReference type="OrthoDB" id="195089at2759"/>
<proteinExistence type="predicted"/>
<organism evidence="8 12">
    <name type="scientific">Biomphalaria glabrata</name>
    <name type="common">Bloodfluke planorb</name>
    <name type="synonym">Freshwater snail</name>
    <dbReference type="NCBI Taxonomy" id="6526"/>
    <lineage>
        <taxon>Eukaryota</taxon>
        <taxon>Metazoa</taxon>
        <taxon>Spiralia</taxon>
        <taxon>Lophotrochozoa</taxon>
        <taxon>Mollusca</taxon>
        <taxon>Gastropoda</taxon>
        <taxon>Heterobranchia</taxon>
        <taxon>Euthyneura</taxon>
        <taxon>Panpulmonata</taxon>
        <taxon>Hygrophila</taxon>
        <taxon>Lymnaeoidea</taxon>
        <taxon>Planorbidae</taxon>
        <taxon>Biomphalaria</taxon>
    </lineage>
</organism>
<evidence type="ECO:0000259" key="2">
    <source>
        <dbReference type="Pfam" id="PF14675"/>
    </source>
</evidence>
<dbReference type="InterPro" id="IPR029312">
    <property type="entry name" value="FANCI_HD2"/>
</dbReference>
<evidence type="ECO:0000313" key="11">
    <source>
        <dbReference type="RefSeq" id="XP_055878511.1"/>
    </source>
</evidence>
<dbReference type="Pfam" id="PF14680">
    <property type="entry name" value="FANCI_HD2"/>
    <property type="match status" value="1"/>
</dbReference>
<dbReference type="Proteomes" id="UP001165740">
    <property type="component" value="Chromosome 1"/>
</dbReference>
<dbReference type="PANTHER" id="PTHR21818">
    <property type="entry name" value="BC025462 PROTEIN"/>
    <property type="match status" value="1"/>
</dbReference>
<dbReference type="InterPro" id="IPR029310">
    <property type="entry name" value="FANCI_HD1"/>
</dbReference>
<feature type="compositionally biased region" description="Basic and acidic residues" evidence="1">
    <location>
        <begin position="1341"/>
        <end position="1355"/>
    </location>
</feature>
<evidence type="ECO:0000313" key="8">
    <source>
        <dbReference type="Proteomes" id="UP001165740"/>
    </source>
</evidence>
<dbReference type="InterPro" id="IPR029315">
    <property type="entry name" value="FANCI_S2"/>
</dbReference>
<feature type="domain" description="FANCI helical" evidence="7">
    <location>
        <begin position="556"/>
        <end position="790"/>
    </location>
</feature>
<accession>A0A9W2ZU97</accession>
<feature type="domain" description="FANCI solenoid 3" evidence="4">
    <location>
        <begin position="814"/>
        <end position="1036"/>
    </location>
</feature>
<evidence type="ECO:0000259" key="6">
    <source>
        <dbReference type="Pfam" id="PF14679"/>
    </source>
</evidence>
<dbReference type="Pfam" id="PF14675">
    <property type="entry name" value="FANCI_S1"/>
    <property type="match status" value="1"/>
</dbReference>
<keyword evidence="8" id="KW-1185">Reference proteome</keyword>
<dbReference type="Pfam" id="PF14678">
    <property type="entry name" value="FANCI_S4"/>
    <property type="match status" value="1"/>
</dbReference>
<dbReference type="Pfam" id="PF14677">
    <property type="entry name" value="FANCI_S3"/>
    <property type="match status" value="1"/>
</dbReference>
<dbReference type="InterPro" id="IPR029314">
    <property type="entry name" value="FANCI_S4"/>
</dbReference>
<reference evidence="9 10" key="1">
    <citation type="submission" date="2025-04" db="UniProtKB">
        <authorList>
            <consortium name="RefSeq"/>
        </authorList>
    </citation>
    <scope>IDENTIFICATION</scope>
</reference>
<name>A0A9W2ZU97_BIOGL</name>